<feature type="transmembrane region" description="Helical" evidence="7">
    <location>
        <begin position="143"/>
        <end position="166"/>
    </location>
</feature>
<feature type="transmembrane region" description="Helical" evidence="7">
    <location>
        <begin position="456"/>
        <end position="479"/>
    </location>
</feature>
<evidence type="ECO:0000256" key="1">
    <source>
        <dbReference type="ARBA" id="ARBA00004651"/>
    </source>
</evidence>
<feature type="transmembrane region" description="Helical" evidence="7">
    <location>
        <begin position="543"/>
        <end position="561"/>
    </location>
</feature>
<evidence type="ECO:0000256" key="7">
    <source>
        <dbReference type="SAM" id="Phobius"/>
    </source>
</evidence>
<dbReference type="PANTHER" id="PTHR30250:SF27">
    <property type="entry name" value="POLYSACCHARIDE BIOSYNTHESIS PROTEIN"/>
    <property type="match status" value="1"/>
</dbReference>
<evidence type="ECO:0000313" key="9">
    <source>
        <dbReference type="Proteomes" id="UP001596432"/>
    </source>
</evidence>
<keyword evidence="9" id="KW-1185">Reference proteome</keyword>
<feature type="transmembrane region" description="Helical" evidence="7">
    <location>
        <begin position="390"/>
        <end position="408"/>
    </location>
</feature>
<feature type="transmembrane region" description="Helical" evidence="7">
    <location>
        <begin position="310"/>
        <end position="329"/>
    </location>
</feature>
<dbReference type="AlphaFoldDB" id="A0ABD5Y7Z6"/>
<keyword evidence="2" id="KW-1003">Cell membrane</keyword>
<name>A0ABD5Y7Z6_9EURY</name>
<gene>
    <name evidence="8" type="ORF">ACFQMA_16675</name>
</gene>
<feature type="compositionally biased region" description="Low complexity" evidence="6">
    <location>
        <begin position="26"/>
        <end position="48"/>
    </location>
</feature>
<feature type="transmembrane region" description="Helical" evidence="7">
    <location>
        <begin position="485"/>
        <end position="506"/>
    </location>
</feature>
<keyword evidence="5 7" id="KW-0472">Membrane</keyword>
<dbReference type="Proteomes" id="UP001596432">
    <property type="component" value="Unassembled WGS sequence"/>
</dbReference>
<evidence type="ECO:0000256" key="4">
    <source>
        <dbReference type="ARBA" id="ARBA00022989"/>
    </source>
</evidence>
<evidence type="ECO:0000256" key="3">
    <source>
        <dbReference type="ARBA" id="ARBA00022692"/>
    </source>
</evidence>
<feature type="transmembrane region" description="Helical" evidence="7">
    <location>
        <begin position="518"/>
        <end position="537"/>
    </location>
</feature>
<dbReference type="GeneID" id="78821773"/>
<dbReference type="EMBL" id="JBHTAS010000001">
    <property type="protein sequence ID" value="MFC7141460.1"/>
    <property type="molecule type" value="Genomic_DNA"/>
</dbReference>
<feature type="compositionally biased region" description="Basic and acidic residues" evidence="6">
    <location>
        <begin position="1"/>
        <end position="10"/>
    </location>
</feature>
<dbReference type="GO" id="GO:0005886">
    <property type="term" value="C:plasma membrane"/>
    <property type="evidence" value="ECO:0007669"/>
    <property type="project" value="UniProtKB-SubCell"/>
</dbReference>
<feature type="region of interest" description="Disordered" evidence="6">
    <location>
        <begin position="279"/>
        <end position="298"/>
    </location>
</feature>
<sequence length="585" mass="60626">MASDADRPSDESSPTNADSDVEVGDADAGQASDGSATAGAVGAGSADAAADEPGGDPVEARLDDALERVAHGATVSVPSILVQRGLTVAFTAVLTNGFAAGTYGVFAVARRLQQFLLHLALGFRSGLSRFLPNADSAAERDAIVTVAALLLGTVATLFGAALFLGAPMVTEVADQRPLFTATLRVFAVGLPATVWLFTATEVLRGLEEVVPLNLALRVGFPAAQLAVGVVGTVVYGDLVAVAIGVVAVSGLVGLGATAWLVRERGLGLRVRGVFDDATEGDDAGTAESDGAEPTDGSGEDLDLRAVWRRYVGYTIPLFVGGFATTIQRLGFYPLIALYLTDVAGGVFAVGMVVGTLVRLPLIGLNQFVPPVAAALHEDDHRAALARFYHVTSRLVLVGVVGLAIPVIVYRETVMSLFGPAFVPYSPLLVGFVLAQFGACAVGSVGILLMMTDNQRAYLVVNVCITLLLAAVAVPLTIRFGLAGVVASYVLMLTLNNGLEVAVLYHFERLQPFTWLHGKPLVAAVPLGVIAWSAKALLSGPAAPVVGVAAGLSAYAAALWFLGFTPAEHRLAETLAERYRAVLARS</sequence>
<feature type="transmembrane region" description="Helical" evidence="7">
    <location>
        <begin position="335"/>
        <end position="357"/>
    </location>
</feature>
<feature type="transmembrane region" description="Helical" evidence="7">
    <location>
        <begin position="241"/>
        <end position="261"/>
    </location>
</feature>
<comment type="subcellular location">
    <subcellularLocation>
        <location evidence="1">Cell membrane</location>
        <topology evidence="1">Multi-pass membrane protein</topology>
    </subcellularLocation>
</comment>
<dbReference type="PANTHER" id="PTHR30250">
    <property type="entry name" value="PST FAMILY PREDICTED COLANIC ACID TRANSPORTER"/>
    <property type="match status" value="1"/>
</dbReference>
<evidence type="ECO:0000256" key="2">
    <source>
        <dbReference type="ARBA" id="ARBA00022475"/>
    </source>
</evidence>
<dbReference type="InterPro" id="IPR050833">
    <property type="entry name" value="Poly_Biosynth_Transport"/>
</dbReference>
<feature type="transmembrane region" description="Helical" evidence="7">
    <location>
        <begin position="214"/>
        <end position="235"/>
    </location>
</feature>
<feature type="region of interest" description="Disordered" evidence="6">
    <location>
        <begin position="1"/>
        <end position="59"/>
    </location>
</feature>
<accession>A0ABD5Y7Z6</accession>
<evidence type="ECO:0000256" key="6">
    <source>
        <dbReference type="SAM" id="MobiDB-lite"/>
    </source>
</evidence>
<organism evidence="8 9">
    <name type="scientific">Halosimplex aquaticum</name>
    <dbReference type="NCBI Taxonomy" id="3026162"/>
    <lineage>
        <taxon>Archaea</taxon>
        <taxon>Methanobacteriati</taxon>
        <taxon>Methanobacteriota</taxon>
        <taxon>Stenosarchaea group</taxon>
        <taxon>Halobacteria</taxon>
        <taxon>Halobacteriales</taxon>
        <taxon>Haloarculaceae</taxon>
        <taxon>Halosimplex</taxon>
    </lineage>
</organism>
<keyword evidence="4 7" id="KW-1133">Transmembrane helix</keyword>
<proteinExistence type="predicted"/>
<feature type="transmembrane region" description="Helical" evidence="7">
    <location>
        <begin position="86"/>
        <end position="109"/>
    </location>
</feature>
<reference evidence="8 9" key="1">
    <citation type="journal article" date="2019" name="Int. J. Syst. Evol. Microbiol.">
        <title>The Global Catalogue of Microorganisms (GCM) 10K type strain sequencing project: providing services to taxonomists for standard genome sequencing and annotation.</title>
        <authorList>
            <consortium name="The Broad Institute Genomics Platform"/>
            <consortium name="The Broad Institute Genome Sequencing Center for Infectious Disease"/>
            <person name="Wu L."/>
            <person name="Ma J."/>
        </authorList>
    </citation>
    <scope>NUCLEOTIDE SEQUENCE [LARGE SCALE GENOMIC DNA]</scope>
    <source>
        <strain evidence="8 9">XZYJT29</strain>
    </source>
</reference>
<feature type="transmembrane region" description="Helical" evidence="7">
    <location>
        <begin position="428"/>
        <end position="449"/>
    </location>
</feature>
<comment type="caution">
    <text evidence="8">The sequence shown here is derived from an EMBL/GenBank/DDBJ whole genome shotgun (WGS) entry which is preliminary data.</text>
</comment>
<dbReference type="RefSeq" id="WP_274322541.1">
    <property type="nucleotide sequence ID" value="NZ_CP118158.1"/>
</dbReference>
<keyword evidence="3 7" id="KW-0812">Transmembrane</keyword>
<protein>
    <submittedName>
        <fullName evidence="8">Lipopolysaccharide biosynthesis protein</fullName>
    </submittedName>
</protein>
<evidence type="ECO:0000313" key="8">
    <source>
        <dbReference type="EMBL" id="MFC7141460.1"/>
    </source>
</evidence>
<feature type="transmembrane region" description="Helical" evidence="7">
    <location>
        <begin position="178"/>
        <end position="202"/>
    </location>
</feature>
<evidence type="ECO:0000256" key="5">
    <source>
        <dbReference type="ARBA" id="ARBA00023136"/>
    </source>
</evidence>